<dbReference type="InterPro" id="IPR036865">
    <property type="entry name" value="CRAL-TRIO_dom_sf"/>
</dbReference>
<dbReference type="AlphaFoldDB" id="A0A9P0H964"/>
<dbReference type="PRINTS" id="PR00180">
    <property type="entry name" value="CRETINALDHBP"/>
</dbReference>
<accession>A0A9P0H964</accession>
<dbReference type="SUPFAM" id="SSF46938">
    <property type="entry name" value="CRAL/TRIO N-terminal domain"/>
    <property type="match status" value="1"/>
</dbReference>
<dbReference type="EMBL" id="OV725079">
    <property type="protein sequence ID" value="CAH1397581.1"/>
    <property type="molecule type" value="Genomic_DNA"/>
</dbReference>
<evidence type="ECO:0000313" key="2">
    <source>
        <dbReference type="EMBL" id="CAH1397581.1"/>
    </source>
</evidence>
<organism evidence="2 3">
    <name type="scientific">Nezara viridula</name>
    <name type="common">Southern green stink bug</name>
    <name type="synonym">Cimex viridulus</name>
    <dbReference type="NCBI Taxonomy" id="85310"/>
    <lineage>
        <taxon>Eukaryota</taxon>
        <taxon>Metazoa</taxon>
        <taxon>Ecdysozoa</taxon>
        <taxon>Arthropoda</taxon>
        <taxon>Hexapoda</taxon>
        <taxon>Insecta</taxon>
        <taxon>Pterygota</taxon>
        <taxon>Neoptera</taxon>
        <taxon>Paraneoptera</taxon>
        <taxon>Hemiptera</taxon>
        <taxon>Heteroptera</taxon>
        <taxon>Panheteroptera</taxon>
        <taxon>Pentatomomorpha</taxon>
        <taxon>Pentatomoidea</taxon>
        <taxon>Pentatomidae</taxon>
        <taxon>Pentatominae</taxon>
        <taxon>Nezara</taxon>
    </lineage>
</organism>
<evidence type="ECO:0000259" key="1">
    <source>
        <dbReference type="PROSITE" id="PS50191"/>
    </source>
</evidence>
<reference evidence="2" key="1">
    <citation type="submission" date="2022-01" db="EMBL/GenBank/DDBJ databases">
        <authorList>
            <person name="King R."/>
        </authorList>
    </citation>
    <scope>NUCLEOTIDE SEQUENCE</scope>
</reference>
<dbReference type="OrthoDB" id="6432525at2759"/>
<dbReference type="SUPFAM" id="SSF52087">
    <property type="entry name" value="CRAL/TRIO domain"/>
    <property type="match status" value="1"/>
</dbReference>
<dbReference type="Gene3D" id="3.40.525.10">
    <property type="entry name" value="CRAL-TRIO lipid binding domain"/>
    <property type="match status" value="1"/>
</dbReference>
<feature type="domain" description="CRAL-TRIO" evidence="1">
    <location>
        <begin position="170"/>
        <end position="296"/>
    </location>
</feature>
<dbReference type="InterPro" id="IPR036273">
    <property type="entry name" value="CRAL/TRIO_N_dom_sf"/>
</dbReference>
<keyword evidence="3" id="KW-1185">Reference proteome</keyword>
<dbReference type="PANTHER" id="PTHR10174:SF224">
    <property type="entry name" value="RETINOL-BINDING PROTEIN PINTA"/>
    <property type="match status" value="1"/>
</dbReference>
<name>A0A9P0H964_NEZVI</name>
<dbReference type="Pfam" id="PF00650">
    <property type="entry name" value="CRAL_TRIO"/>
    <property type="match status" value="1"/>
</dbReference>
<sequence length="327" mass="37370">MVCISVNKGTISHVRHIGPWISFNRKYGLPYLREVYGIQMKAAASTRIRANGKLEINKIHKDEIKLHQQKIEMLRKSFTLEPNTIPINITDFQLIQFLNSVNYDVNEAKEVLKLSYRHKKENNVLFTGRNPLDTDLQEAWSILNIFSLPQTTAQNEKIVYCGLLNPDPAVFKHLPAMKLFTMAVEASLITEGLFPGYIVILDASNISIRHVPLSTIPSIKKFLYFVQEGIPLKITTVHVINVSPIVTRIYGIIKPFLKQELIQILQFHTDGLGSFHKLVPKELLPRELGGTLQPMEHYQNEFKAKVESIGEWYRIEEGQRRAEAVSA</sequence>
<dbReference type="CDD" id="cd00170">
    <property type="entry name" value="SEC14"/>
    <property type="match status" value="1"/>
</dbReference>
<proteinExistence type="predicted"/>
<gene>
    <name evidence="2" type="ORF">NEZAVI_LOCUS7378</name>
</gene>
<protein>
    <recommendedName>
        <fullName evidence="1">CRAL-TRIO domain-containing protein</fullName>
    </recommendedName>
</protein>
<dbReference type="PANTHER" id="PTHR10174">
    <property type="entry name" value="ALPHA-TOCOPHEROL TRANSFER PROTEIN-RELATED"/>
    <property type="match status" value="1"/>
</dbReference>
<dbReference type="InterPro" id="IPR001251">
    <property type="entry name" value="CRAL-TRIO_dom"/>
</dbReference>
<evidence type="ECO:0000313" key="3">
    <source>
        <dbReference type="Proteomes" id="UP001152798"/>
    </source>
</evidence>
<dbReference type="GO" id="GO:0016020">
    <property type="term" value="C:membrane"/>
    <property type="evidence" value="ECO:0007669"/>
    <property type="project" value="TreeGrafter"/>
</dbReference>
<dbReference type="Proteomes" id="UP001152798">
    <property type="component" value="Chromosome 3"/>
</dbReference>
<dbReference type="PROSITE" id="PS50191">
    <property type="entry name" value="CRAL_TRIO"/>
    <property type="match status" value="1"/>
</dbReference>
<dbReference type="GO" id="GO:1902936">
    <property type="term" value="F:phosphatidylinositol bisphosphate binding"/>
    <property type="evidence" value="ECO:0007669"/>
    <property type="project" value="TreeGrafter"/>
</dbReference>